<name>A0A2G9G1A0_9LAMI</name>
<dbReference type="Proteomes" id="UP000231279">
    <property type="component" value="Unassembled WGS sequence"/>
</dbReference>
<evidence type="ECO:0008006" key="3">
    <source>
        <dbReference type="Google" id="ProtNLM"/>
    </source>
</evidence>
<dbReference type="EMBL" id="NKXS01007809">
    <property type="protein sequence ID" value="PIM99105.1"/>
    <property type="molecule type" value="Genomic_DNA"/>
</dbReference>
<comment type="caution">
    <text evidence="1">The sequence shown here is derived from an EMBL/GenBank/DDBJ whole genome shotgun (WGS) entry which is preliminary data.</text>
</comment>
<proteinExistence type="predicted"/>
<organism evidence="1 2">
    <name type="scientific">Handroanthus impetiginosus</name>
    <dbReference type="NCBI Taxonomy" id="429701"/>
    <lineage>
        <taxon>Eukaryota</taxon>
        <taxon>Viridiplantae</taxon>
        <taxon>Streptophyta</taxon>
        <taxon>Embryophyta</taxon>
        <taxon>Tracheophyta</taxon>
        <taxon>Spermatophyta</taxon>
        <taxon>Magnoliopsida</taxon>
        <taxon>eudicotyledons</taxon>
        <taxon>Gunneridae</taxon>
        <taxon>Pentapetalae</taxon>
        <taxon>asterids</taxon>
        <taxon>lamiids</taxon>
        <taxon>Lamiales</taxon>
        <taxon>Bignoniaceae</taxon>
        <taxon>Crescentiina</taxon>
        <taxon>Tabebuia alliance</taxon>
        <taxon>Handroanthus</taxon>
    </lineage>
</organism>
<gene>
    <name evidence="1" type="ORF">CDL12_28408</name>
</gene>
<dbReference type="AlphaFoldDB" id="A0A2G9G1A0"/>
<protein>
    <recommendedName>
        <fullName evidence="3">TF-B3 domain-containing protein</fullName>
    </recommendedName>
</protein>
<accession>A0A2G9G1A0</accession>
<evidence type="ECO:0000313" key="1">
    <source>
        <dbReference type="EMBL" id="PIM99105.1"/>
    </source>
</evidence>
<sequence length="125" mass="14593">MKHENITEHNPRVVVSITEACAILNDEIGPLCPNERFYKQLKIDDSRDRQFTFVITPDLPGNRVQYAISGEWLCFVQLHYLLIGDENKMYRLPRNGQKEKELFIFCSSIITVYNIKAINDNQCNK</sequence>
<reference evidence="2" key="1">
    <citation type="journal article" date="2018" name="Gigascience">
        <title>Genome assembly of the Pink Ipe (Handroanthus impetiginosus, Bignoniaceae), a highly valued, ecologically keystone Neotropical timber forest tree.</title>
        <authorList>
            <person name="Silva-Junior O.B."/>
            <person name="Grattapaglia D."/>
            <person name="Novaes E."/>
            <person name="Collevatti R.G."/>
        </authorList>
    </citation>
    <scope>NUCLEOTIDE SEQUENCE [LARGE SCALE GENOMIC DNA]</scope>
    <source>
        <strain evidence="2">cv. UFG-1</strain>
    </source>
</reference>
<evidence type="ECO:0000313" key="2">
    <source>
        <dbReference type="Proteomes" id="UP000231279"/>
    </source>
</evidence>
<keyword evidence="2" id="KW-1185">Reference proteome</keyword>